<dbReference type="OrthoDB" id="2789670at2759"/>
<keyword evidence="13" id="KW-1185">Reference proteome</keyword>
<evidence type="ECO:0000256" key="1">
    <source>
        <dbReference type="ARBA" id="ARBA00001971"/>
    </source>
</evidence>
<evidence type="ECO:0000256" key="8">
    <source>
        <dbReference type="ARBA" id="ARBA00023033"/>
    </source>
</evidence>
<dbReference type="PRINTS" id="PR00463">
    <property type="entry name" value="EP450I"/>
</dbReference>
<dbReference type="GO" id="GO:0020037">
    <property type="term" value="F:heme binding"/>
    <property type="evidence" value="ECO:0007669"/>
    <property type="project" value="InterPro"/>
</dbReference>
<comment type="cofactor">
    <cofactor evidence="1 9">
        <name>heme</name>
        <dbReference type="ChEBI" id="CHEBI:30413"/>
    </cofactor>
</comment>
<keyword evidence="7 9" id="KW-0408">Iron</keyword>
<dbReference type="EMBL" id="JADNYJ010000150">
    <property type="protein sequence ID" value="KAF8879326.1"/>
    <property type="molecule type" value="Genomic_DNA"/>
</dbReference>
<gene>
    <name evidence="12" type="ORF">CPB84DRAFT_1852137</name>
</gene>
<keyword evidence="8 10" id="KW-0503">Monooxygenase</keyword>
<reference evidence="12" key="1">
    <citation type="submission" date="2020-11" db="EMBL/GenBank/DDBJ databases">
        <authorList>
            <consortium name="DOE Joint Genome Institute"/>
            <person name="Ahrendt S."/>
            <person name="Riley R."/>
            <person name="Andreopoulos W."/>
            <person name="LaButti K."/>
            <person name="Pangilinan J."/>
            <person name="Ruiz-duenas F.J."/>
            <person name="Barrasa J.M."/>
            <person name="Sanchez-Garcia M."/>
            <person name="Camarero S."/>
            <person name="Miyauchi S."/>
            <person name="Serrano A."/>
            <person name="Linde D."/>
            <person name="Babiker R."/>
            <person name="Drula E."/>
            <person name="Ayuso-Fernandez I."/>
            <person name="Pacheco R."/>
            <person name="Padilla G."/>
            <person name="Ferreira P."/>
            <person name="Barriuso J."/>
            <person name="Kellner H."/>
            <person name="Castanera R."/>
            <person name="Alfaro M."/>
            <person name="Ramirez L."/>
            <person name="Pisabarro A.G."/>
            <person name="Kuo A."/>
            <person name="Tritt A."/>
            <person name="Lipzen A."/>
            <person name="He G."/>
            <person name="Yan M."/>
            <person name="Ng V."/>
            <person name="Cullen D."/>
            <person name="Martin F."/>
            <person name="Rosso M.-N."/>
            <person name="Henrissat B."/>
            <person name="Hibbett D."/>
            <person name="Martinez A.T."/>
            <person name="Grigoriev I.V."/>
        </authorList>
    </citation>
    <scope>NUCLEOTIDE SEQUENCE</scope>
    <source>
        <strain evidence="12">AH 44721</strain>
    </source>
</reference>
<name>A0A9P5NB10_GYMJU</name>
<keyword evidence="4 9" id="KW-0349">Heme</keyword>
<evidence type="ECO:0000256" key="4">
    <source>
        <dbReference type="ARBA" id="ARBA00022617"/>
    </source>
</evidence>
<keyword evidence="11" id="KW-0812">Transmembrane</keyword>
<evidence type="ECO:0000256" key="6">
    <source>
        <dbReference type="ARBA" id="ARBA00023002"/>
    </source>
</evidence>
<dbReference type="Gene3D" id="1.10.630.10">
    <property type="entry name" value="Cytochrome P450"/>
    <property type="match status" value="1"/>
</dbReference>
<dbReference type="PRINTS" id="PR00385">
    <property type="entry name" value="P450"/>
</dbReference>
<evidence type="ECO:0000313" key="12">
    <source>
        <dbReference type="EMBL" id="KAF8879326.1"/>
    </source>
</evidence>
<keyword evidence="6 10" id="KW-0560">Oxidoreductase</keyword>
<dbReference type="SUPFAM" id="SSF48264">
    <property type="entry name" value="Cytochrome P450"/>
    <property type="match status" value="1"/>
</dbReference>
<dbReference type="InterPro" id="IPR050364">
    <property type="entry name" value="Cytochrome_P450_fung"/>
</dbReference>
<comment type="pathway">
    <text evidence="2">Secondary metabolite biosynthesis.</text>
</comment>
<dbReference type="PANTHER" id="PTHR46300">
    <property type="entry name" value="P450, PUTATIVE (EUROFUNG)-RELATED-RELATED"/>
    <property type="match status" value="1"/>
</dbReference>
<proteinExistence type="inferred from homology"/>
<dbReference type="InterPro" id="IPR017972">
    <property type="entry name" value="Cyt_P450_CS"/>
</dbReference>
<dbReference type="PANTHER" id="PTHR46300:SF7">
    <property type="entry name" value="P450, PUTATIVE (EUROFUNG)-RELATED"/>
    <property type="match status" value="1"/>
</dbReference>
<evidence type="ECO:0000256" key="3">
    <source>
        <dbReference type="ARBA" id="ARBA00010617"/>
    </source>
</evidence>
<dbReference type="Pfam" id="PF00067">
    <property type="entry name" value="p450"/>
    <property type="match status" value="2"/>
</dbReference>
<dbReference type="GO" id="GO:0016705">
    <property type="term" value="F:oxidoreductase activity, acting on paired donors, with incorporation or reduction of molecular oxygen"/>
    <property type="evidence" value="ECO:0007669"/>
    <property type="project" value="InterPro"/>
</dbReference>
<dbReference type="InterPro" id="IPR001128">
    <property type="entry name" value="Cyt_P450"/>
</dbReference>
<comment type="caution">
    <text evidence="12">The sequence shown here is derived from an EMBL/GenBank/DDBJ whole genome shotgun (WGS) entry which is preliminary data.</text>
</comment>
<dbReference type="Proteomes" id="UP000724874">
    <property type="component" value="Unassembled WGS sequence"/>
</dbReference>
<evidence type="ECO:0000256" key="10">
    <source>
        <dbReference type="RuleBase" id="RU000461"/>
    </source>
</evidence>
<evidence type="ECO:0000256" key="9">
    <source>
        <dbReference type="PIRSR" id="PIRSR602401-1"/>
    </source>
</evidence>
<comment type="similarity">
    <text evidence="3 10">Belongs to the cytochrome P450 family.</text>
</comment>
<keyword evidence="5 9" id="KW-0479">Metal-binding</keyword>
<dbReference type="InterPro" id="IPR036396">
    <property type="entry name" value="Cyt_P450_sf"/>
</dbReference>
<sequence length="491" mass="55126">MLKLDELSFIRHQLNIPVFAVIIAVIILTKHLLHRPKYPPGPPRWPFIGNILHLSLKGGWKPLTAFRETYGDLIFFNGLGSTVLVLNSLDAINDLLDKRANISSDRPIFTVAGELMGLNQSMGLIPYGEEWREQRKVAHMALSLAAVKKYHRLLELRLTMGTIIIATTYGISTESAQDEYIALAEETMKLVGKATVPGAYLCDLMPVLKHLPGWVPFRREAELGRIMMESCVNKPFQQVQSEISQGYAPPSLVGDILTSNEIAPRHLNTVKWAAGSLYGAGAESTYATVLTFIMAMALNPEKQRLAHAEMDRVVGLERLPRMQDRENLPYVSAIIKETARWHPVVPLGIARRTSVDDFFRGFYIPKGTIIIPNLWYCLFNTWSNFPHLTKAFIPERFLDTDHSHIDPASWNFGFGRRVCPGKALAENSVYILVASLLWTFTFAVDESEGLVPQFTENLVSYPKPFKCIISPRSASHRTLVQDAVSNAKQSQ</sequence>
<feature type="transmembrane region" description="Helical" evidence="11">
    <location>
        <begin position="12"/>
        <end position="33"/>
    </location>
</feature>
<dbReference type="InterPro" id="IPR002401">
    <property type="entry name" value="Cyt_P450_E_grp-I"/>
</dbReference>
<organism evidence="12 13">
    <name type="scientific">Gymnopilus junonius</name>
    <name type="common">Spectacular rustgill mushroom</name>
    <name type="synonym">Gymnopilus spectabilis subsp. junonius</name>
    <dbReference type="NCBI Taxonomy" id="109634"/>
    <lineage>
        <taxon>Eukaryota</taxon>
        <taxon>Fungi</taxon>
        <taxon>Dikarya</taxon>
        <taxon>Basidiomycota</taxon>
        <taxon>Agaricomycotina</taxon>
        <taxon>Agaricomycetes</taxon>
        <taxon>Agaricomycetidae</taxon>
        <taxon>Agaricales</taxon>
        <taxon>Agaricineae</taxon>
        <taxon>Hymenogastraceae</taxon>
        <taxon>Gymnopilus</taxon>
    </lineage>
</organism>
<evidence type="ECO:0000256" key="7">
    <source>
        <dbReference type="ARBA" id="ARBA00023004"/>
    </source>
</evidence>
<evidence type="ECO:0000256" key="11">
    <source>
        <dbReference type="SAM" id="Phobius"/>
    </source>
</evidence>
<keyword evidence="11" id="KW-1133">Transmembrane helix</keyword>
<evidence type="ECO:0000256" key="2">
    <source>
        <dbReference type="ARBA" id="ARBA00005179"/>
    </source>
</evidence>
<dbReference type="CDD" id="cd11065">
    <property type="entry name" value="CYP64-like"/>
    <property type="match status" value="1"/>
</dbReference>
<keyword evidence="11" id="KW-0472">Membrane</keyword>
<dbReference type="PROSITE" id="PS00086">
    <property type="entry name" value="CYTOCHROME_P450"/>
    <property type="match status" value="1"/>
</dbReference>
<protein>
    <submittedName>
        <fullName evidence="12">Cytochrome P450</fullName>
    </submittedName>
</protein>
<dbReference type="GO" id="GO:0005506">
    <property type="term" value="F:iron ion binding"/>
    <property type="evidence" value="ECO:0007669"/>
    <property type="project" value="InterPro"/>
</dbReference>
<dbReference type="GO" id="GO:0004497">
    <property type="term" value="F:monooxygenase activity"/>
    <property type="evidence" value="ECO:0007669"/>
    <property type="project" value="UniProtKB-KW"/>
</dbReference>
<accession>A0A9P5NB10</accession>
<dbReference type="AlphaFoldDB" id="A0A9P5NB10"/>
<feature type="binding site" description="axial binding residue" evidence="9">
    <location>
        <position position="419"/>
    </location>
    <ligand>
        <name>heme</name>
        <dbReference type="ChEBI" id="CHEBI:30413"/>
    </ligand>
    <ligandPart>
        <name>Fe</name>
        <dbReference type="ChEBI" id="CHEBI:18248"/>
    </ligandPart>
</feature>
<evidence type="ECO:0000313" key="13">
    <source>
        <dbReference type="Proteomes" id="UP000724874"/>
    </source>
</evidence>
<evidence type="ECO:0000256" key="5">
    <source>
        <dbReference type="ARBA" id="ARBA00022723"/>
    </source>
</evidence>